<evidence type="ECO:0000259" key="4">
    <source>
        <dbReference type="PROSITE" id="PS50893"/>
    </source>
</evidence>
<dbReference type="CDD" id="cd03255">
    <property type="entry name" value="ABC_MJ0796_LolCDE_FtsE"/>
    <property type="match status" value="1"/>
</dbReference>
<name>A0A849ABG3_9ACTN</name>
<evidence type="ECO:0000313" key="5">
    <source>
        <dbReference type="EMBL" id="NNG35820.1"/>
    </source>
</evidence>
<keyword evidence="1" id="KW-0813">Transport</keyword>
<dbReference type="PANTHER" id="PTHR24220">
    <property type="entry name" value="IMPORT ATP-BINDING PROTEIN"/>
    <property type="match status" value="1"/>
</dbReference>
<dbReference type="InterPro" id="IPR027417">
    <property type="entry name" value="P-loop_NTPase"/>
</dbReference>
<dbReference type="Pfam" id="PF00005">
    <property type="entry name" value="ABC_tran"/>
    <property type="match status" value="1"/>
</dbReference>
<evidence type="ECO:0000256" key="3">
    <source>
        <dbReference type="ARBA" id="ARBA00022840"/>
    </source>
</evidence>
<dbReference type="InterPro" id="IPR003593">
    <property type="entry name" value="AAA+_ATPase"/>
</dbReference>
<dbReference type="EMBL" id="JABEND010000004">
    <property type="protein sequence ID" value="NNG35820.1"/>
    <property type="molecule type" value="Genomic_DNA"/>
</dbReference>
<evidence type="ECO:0000256" key="1">
    <source>
        <dbReference type="ARBA" id="ARBA00022448"/>
    </source>
</evidence>
<protein>
    <submittedName>
        <fullName evidence="5">ABC transporter ATP-binding protein</fullName>
    </submittedName>
</protein>
<dbReference type="GO" id="GO:0005886">
    <property type="term" value="C:plasma membrane"/>
    <property type="evidence" value="ECO:0007669"/>
    <property type="project" value="TreeGrafter"/>
</dbReference>
<proteinExistence type="predicted"/>
<dbReference type="PROSITE" id="PS50893">
    <property type="entry name" value="ABC_TRANSPORTER_2"/>
    <property type="match status" value="1"/>
</dbReference>
<dbReference type="GO" id="GO:0005524">
    <property type="term" value="F:ATP binding"/>
    <property type="evidence" value="ECO:0007669"/>
    <property type="project" value="UniProtKB-KW"/>
</dbReference>
<dbReference type="Gene3D" id="3.40.50.300">
    <property type="entry name" value="P-loop containing nucleotide triphosphate hydrolases"/>
    <property type="match status" value="1"/>
</dbReference>
<accession>A0A849ABG3</accession>
<dbReference type="InterPro" id="IPR017871">
    <property type="entry name" value="ABC_transporter-like_CS"/>
</dbReference>
<keyword evidence="2" id="KW-0547">Nucleotide-binding</keyword>
<dbReference type="InterPro" id="IPR015854">
    <property type="entry name" value="ABC_transpr_LolD-like"/>
</dbReference>
<dbReference type="GO" id="GO:0022857">
    <property type="term" value="F:transmembrane transporter activity"/>
    <property type="evidence" value="ECO:0007669"/>
    <property type="project" value="TreeGrafter"/>
</dbReference>
<evidence type="ECO:0000313" key="6">
    <source>
        <dbReference type="Proteomes" id="UP000562984"/>
    </source>
</evidence>
<dbReference type="RefSeq" id="WP_171199518.1">
    <property type="nucleotide sequence ID" value="NZ_JABEND010000004.1"/>
</dbReference>
<reference evidence="5 6" key="1">
    <citation type="submission" date="2020-05" db="EMBL/GenBank/DDBJ databases">
        <title>Nakamurella sp. DB0629 isolated from air conditioner.</title>
        <authorList>
            <person name="Kim D.H."/>
            <person name="Kim D.-U."/>
        </authorList>
    </citation>
    <scope>NUCLEOTIDE SEQUENCE [LARGE SCALE GENOMIC DNA]</scope>
    <source>
        <strain evidence="5 6">DB0629</strain>
    </source>
</reference>
<dbReference type="InterPro" id="IPR017911">
    <property type="entry name" value="MacB-like_ATP-bd"/>
</dbReference>
<dbReference type="SUPFAM" id="SSF52540">
    <property type="entry name" value="P-loop containing nucleoside triphosphate hydrolases"/>
    <property type="match status" value="1"/>
</dbReference>
<dbReference type="AlphaFoldDB" id="A0A849ABG3"/>
<keyword evidence="6" id="KW-1185">Reference proteome</keyword>
<dbReference type="PROSITE" id="PS00211">
    <property type="entry name" value="ABC_TRANSPORTER_1"/>
    <property type="match status" value="1"/>
</dbReference>
<dbReference type="InterPro" id="IPR003439">
    <property type="entry name" value="ABC_transporter-like_ATP-bd"/>
</dbReference>
<keyword evidence="3 5" id="KW-0067">ATP-binding</keyword>
<organism evidence="5 6">
    <name type="scientific">Nakamurella aerolata</name>
    <dbReference type="NCBI Taxonomy" id="1656892"/>
    <lineage>
        <taxon>Bacteria</taxon>
        <taxon>Bacillati</taxon>
        <taxon>Actinomycetota</taxon>
        <taxon>Actinomycetes</taxon>
        <taxon>Nakamurellales</taxon>
        <taxon>Nakamurellaceae</taxon>
        <taxon>Nakamurella</taxon>
    </lineage>
</organism>
<comment type="caution">
    <text evidence="5">The sequence shown here is derived from an EMBL/GenBank/DDBJ whole genome shotgun (WGS) entry which is preliminary data.</text>
</comment>
<feature type="domain" description="ABC transporter" evidence="4">
    <location>
        <begin position="15"/>
        <end position="237"/>
    </location>
</feature>
<evidence type="ECO:0000256" key="2">
    <source>
        <dbReference type="ARBA" id="ARBA00022741"/>
    </source>
</evidence>
<dbReference type="GO" id="GO:0016887">
    <property type="term" value="F:ATP hydrolysis activity"/>
    <property type="evidence" value="ECO:0007669"/>
    <property type="project" value="InterPro"/>
</dbReference>
<dbReference type="PANTHER" id="PTHR24220:SF86">
    <property type="entry name" value="ABC TRANSPORTER ABCH.1"/>
    <property type="match status" value="1"/>
</dbReference>
<dbReference type="Proteomes" id="UP000562984">
    <property type="component" value="Unassembled WGS sequence"/>
</dbReference>
<gene>
    <name evidence="5" type="ORF">HKD39_08875</name>
</gene>
<dbReference type="SMART" id="SM00382">
    <property type="entry name" value="AAA"/>
    <property type="match status" value="1"/>
</dbReference>
<sequence length="238" mass="24417">MTSVEPLAVEHAPIIALSGVAKKYLTPFGEVIAASDVSLTVRPGEMLVLVGASGSGKTTLLNLMAGLVSPDEGDITVAGVDVANASVDRLISLRRNHVSVIFQEYNLVALLTAAENISLPLTVRGVSKAEAAAAADQALAAVGLPQLGDRFPAELSGGQRQRVAIARALALPGEVVLADEPTGSVDTSTARGVMSALHDLRTAGRAVVVATHDPAFREVADRVLTVRDGEVGAMEGVA</sequence>